<feature type="domain" description="Glucose-methanol-choline oxidoreductase N-terminal" evidence="6">
    <location>
        <begin position="160"/>
        <end position="234"/>
    </location>
</feature>
<protein>
    <submittedName>
        <fullName evidence="7">Ferredoxin</fullName>
    </submittedName>
</protein>
<dbReference type="EMBL" id="BMWS01000022">
    <property type="protein sequence ID" value="GGX26840.1"/>
    <property type="molecule type" value="Genomic_DNA"/>
</dbReference>
<dbReference type="InterPro" id="IPR036188">
    <property type="entry name" value="FAD/NAD-bd_sf"/>
</dbReference>
<reference evidence="7 8" key="1">
    <citation type="journal article" date="2014" name="Int. J. Syst. Evol. Microbiol.">
        <title>Complete genome sequence of Corynebacterium casei LMG S-19264T (=DSM 44701T), isolated from a smear-ripened cheese.</title>
        <authorList>
            <consortium name="US DOE Joint Genome Institute (JGI-PGF)"/>
            <person name="Walter F."/>
            <person name="Albersmeier A."/>
            <person name="Kalinowski J."/>
            <person name="Ruckert C."/>
        </authorList>
    </citation>
    <scope>NUCLEOTIDE SEQUENCE [LARGE SCALE GENOMIC DNA]</scope>
    <source>
        <strain evidence="7 8">KCTC 12285</strain>
    </source>
</reference>
<gene>
    <name evidence="7" type="ORF">GCM10007384_30070</name>
</gene>
<comment type="caution">
    <text evidence="7">The sequence shown here is derived from an EMBL/GenBank/DDBJ whole genome shotgun (WGS) entry which is preliminary data.</text>
</comment>
<dbReference type="GO" id="GO:0016614">
    <property type="term" value="F:oxidoreductase activity, acting on CH-OH group of donors"/>
    <property type="evidence" value="ECO:0007669"/>
    <property type="project" value="InterPro"/>
</dbReference>
<organism evidence="7 8">
    <name type="scientific">Aquimarina muelleri</name>
    <dbReference type="NCBI Taxonomy" id="279356"/>
    <lineage>
        <taxon>Bacteria</taxon>
        <taxon>Pseudomonadati</taxon>
        <taxon>Bacteroidota</taxon>
        <taxon>Flavobacteriia</taxon>
        <taxon>Flavobacteriales</taxon>
        <taxon>Flavobacteriaceae</taxon>
        <taxon>Aquimarina</taxon>
    </lineage>
</organism>
<dbReference type="AlphaFoldDB" id="A0A918JXA0"/>
<dbReference type="InterPro" id="IPR000172">
    <property type="entry name" value="GMC_OxRdtase_N"/>
</dbReference>
<keyword evidence="4" id="KW-0274">FAD</keyword>
<evidence type="ECO:0000256" key="3">
    <source>
        <dbReference type="ARBA" id="ARBA00022630"/>
    </source>
</evidence>
<dbReference type="InterPro" id="IPR051473">
    <property type="entry name" value="P2Ox-like"/>
</dbReference>
<comment type="similarity">
    <text evidence="2">Belongs to the GMC oxidoreductase family.</text>
</comment>
<comment type="cofactor">
    <cofactor evidence="1">
        <name>FAD</name>
        <dbReference type="ChEBI" id="CHEBI:57692"/>
    </cofactor>
</comment>
<dbReference type="Gene3D" id="3.50.50.60">
    <property type="entry name" value="FAD/NAD(P)-binding domain"/>
    <property type="match status" value="2"/>
</dbReference>
<evidence type="ECO:0000313" key="7">
    <source>
        <dbReference type="EMBL" id="GGX26840.1"/>
    </source>
</evidence>
<evidence type="ECO:0000259" key="6">
    <source>
        <dbReference type="Pfam" id="PF00732"/>
    </source>
</evidence>
<dbReference type="GO" id="GO:0050660">
    <property type="term" value="F:flavin adenine dinucleotide binding"/>
    <property type="evidence" value="ECO:0007669"/>
    <property type="project" value="InterPro"/>
</dbReference>
<dbReference type="RefSeq" id="WP_027413076.1">
    <property type="nucleotide sequence ID" value="NZ_BMWS01000022.1"/>
</dbReference>
<dbReference type="Pfam" id="PF00732">
    <property type="entry name" value="GMC_oxred_N"/>
    <property type="match status" value="1"/>
</dbReference>
<keyword evidence="5" id="KW-0560">Oxidoreductase</keyword>
<dbReference type="SUPFAM" id="SSF51905">
    <property type="entry name" value="FAD/NAD(P)-binding domain"/>
    <property type="match status" value="1"/>
</dbReference>
<evidence type="ECO:0000256" key="4">
    <source>
        <dbReference type="ARBA" id="ARBA00022827"/>
    </source>
</evidence>
<keyword evidence="3" id="KW-0285">Flavoprotein</keyword>
<dbReference type="PANTHER" id="PTHR42784">
    <property type="entry name" value="PYRANOSE 2-OXIDASE"/>
    <property type="match status" value="1"/>
</dbReference>
<evidence type="ECO:0000256" key="2">
    <source>
        <dbReference type="ARBA" id="ARBA00010790"/>
    </source>
</evidence>
<sequence>MKYSNIEEHFDAIIVGSGTCGATIAKELSKQNKKVLILERGDNSPLKESLLGYAKISNEVRVTDKLKDLRAFTTGGTTAMYLAVADLPPIETFKNLGIDLTEDLEQVRKELPIAEISDGLIGAQAKKLSESAIQLGYDWKKKLMLVDQSKFNHNNYYEVKWKAKTYVEEALSNGLKLVNQATVSKVIHENKKAIGIEYSIGKKKNTFKAYGEKIILAAGSLATPIILRNSGIKNVVNHGFYINPSIGLIGSVPGLSSAENFCGCMGAKLDDDIELIDANFHRFLFNVGMLFSGKPLRIASYPKHIAITVKVKEPVGGELTEKGKYHKELTEDDHQKLKRGLDVADKILKNAGAKKIFKTGLISGGALGTIKIKEHVNTNLQTEYDNLFVCDGSILPDNERITPTLTLVCLAKYLSRHLIASF</sequence>
<name>A0A918JXA0_9FLAO</name>
<dbReference type="Proteomes" id="UP000601108">
    <property type="component" value="Unassembled WGS sequence"/>
</dbReference>
<evidence type="ECO:0000313" key="8">
    <source>
        <dbReference type="Proteomes" id="UP000601108"/>
    </source>
</evidence>
<dbReference type="PANTHER" id="PTHR42784:SF1">
    <property type="entry name" value="PYRANOSE 2-OXIDASE"/>
    <property type="match status" value="1"/>
</dbReference>
<keyword evidence="8" id="KW-1185">Reference proteome</keyword>
<proteinExistence type="inferred from homology"/>
<dbReference type="Pfam" id="PF13450">
    <property type="entry name" value="NAD_binding_8"/>
    <property type="match status" value="1"/>
</dbReference>
<evidence type="ECO:0000256" key="1">
    <source>
        <dbReference type="ARBA" id="ARBA00001974"/>
    </source>
</evidence>
<accession>A0A918JXA0</accession>
<evidence type="ECO:0000256" key="5">
    <source>
        <dbReference type="ARBA" id="ARBA00023002"/>
    </source>
</evidence>